<dbReference type="EMBL" id="LGRB01000010">
    <property type="protein sequence ID" value="OCT49927.1"/>
    <property type="molecule type" value="Genomic_DNA"/>
</dbReference>
<feature type="chain" id="PRO_5008650920" evidence="1">
    <location>
        <begin position="28"/>
        <end position="130"/>
    </location>
</feature>
<gene>
    <name evidence="2" type="ORF">CLCR_07753</name>
</gene>
<comment type="caution">
    <text evidence="2">The sequence shown here is derived from an EMBL/GenBank/DDBJ whole genome shotgun (WGS) entry which is preliminary data.</text>
</comment>
<feature type="signal peptide" evidence="1">
    <location>
        <begin position="1"/>
        <end position="27"/>
    </location>
</feature>
<protein>
    <submittedName>
        <fullName evidence="2">Uncharacterized protein</fullName>
    </submittedName>
</protein>
<dbReference type="VEuPathDB" id="FungiDB:CLCR_07753"/>
<dbReference type="Proteomes" id="UP000094526">
    <property type="component" value="Unassembled WGS sequence"/>
</dbReference>
<proteinExistence type="predicted"/>
<evidence type="ECO:0000313" key="3">
    <source>
        <dbReference type="Proteomes" id="UP000094526"/>
    </source>
</evidence>
<accession>A0A1C1CN52</accession>
<sequence>MDSNHPHKGGALQVLVLSSFVVHCVQPFGNFTGFVVNWWHGRSAPEFDLEATWTVSGAPTDISESYFLTAFPKGDHVPMLYQLPATGVNTDQKDFDTLEERMNQPNTLVALVYVKQHVKRQQGIKWMTVD</sequence>
<reference evidence="3" key="1">
    <citation type="submission" date="2015-07" db="EMBL/GenBank/DDBJ databases">
        <authorList>
            <person name="Teixeira M.M."/>
            <person name="Souza R.C."/>
            <person name="Almeida L.G."/>
            <person name="Vicente V.A."/>
            <person name="de Hoog S."/>
            <person name="Bocca A.L."/>
            <person name="de Almeida S.R."/>
            <person name="Vasconcelos A.T."/>
            <person name="Felipe M.S."/>
        </authorList>
    </citation>
    <scope>NUCLEOTIDE SEQUENCE [LARGE SCALE GENOMIC DNA]</scope>
    <source>
        <strain evidence="3">KSF</strain>
    </source>
</reference>
<evidence type="ECO:0000256" key="1">
    <source>
        <dbReference type="SAM" id="SignalP"/>
    </source>
</evidence>
<organism evidence="2 3">
    <name type="scientific">Cladophialophora carrionii</name>
    <dbReference type="NCBI Taxonomy" id="86049"/>
    <lineage>
        <taxon>Eukaryota</taxon>
        <taxon>Fungi</taxon>
        <taxon>Dikarya</taxon>
        <taxon>Ascomycota</taxon>
        <taxon>Pezizomycotina</taxon>
        <taxon>Eurotiomycetes</taxon>
        <taxon>Chaetothyriomycetidae</taxon>
        <taxon>Chaetothyriales</taxon>
        <taxon>Herpotrichiellaceae</taxon>
        <taxon>Cladophialophora</taxon>
    </lineage>
</organism>
<evidence type="ECO:0000313" key="2">
    <source>
        <dbReference type="EMBL" id="OCT49927.1"/>
    </source>
</evidence>
<dbReference type="AlphaFoldDB" id="A0A1C1CN52"/>
<name>A0A1C1CN52_9EURO</name>
<keyword evidence="3" id="KW-1185">Reference proteome</keyword>
<keyword evidence="1" id="KW-0732">Signal</keyword>